<reference evidence="7" key="1">
    <citation type="submission" date="2011-07" db="EMBL/GenBank/DDBJ databases">
        <authorList>
            <consortium name="Caenorhabditis brenneri Sequencing and Analysis Consortium"/>
            <person name="Wilson R.K."/>
        </authorList>
    </citation>
    <scope>NUCLEOTIDE SEQUENCE [LARGE SCALE GENOMIC DNA]</scope>
    <source>
        <strain evidence="7">PB2801</strain>
    </source>
</reference>
<proteinExistence type="predicted"/>
<keyword evidence="2" id="KW-0378">Hydrolase</keyword>
<dbReference type="InParanoid" id="G0MCY6"/>
<dbReference type="STRING" id="135651.G0MCY6"/>
<keyword evidence="4" id="KW-0067">ATP-binding</keyword>
<dbReference type="InterPro" id="IPR047187">
    <property type="entry name" value="SF1_C_Upf1"/>
</dbReference>
<dbReference type="InterPro" id="IPR027417">
    <property type="entry name" value="P-loop_NTPase"/>
</dbReference>
<dbReference type="eggNOG" id="KOG1801">
    <property type="taxonomic scope" value="Eukaryota"/>
</dbReference>
<keyword evidence="3" id="KW-0347">Helicase</keyword>
<organism evidence="7">
    <name type="scientific">Caenorhabditis brenneri</name>
    <name type="common">Nematode worm</name>
    <dbReference type="NCBI Taxonomy" id="135651"/>
    <lineage>
        <taxon>Eukaryota</taxon>
        <taxon>Metazoa</taxon>
        <taxon>Ecdysozoa</taxon>
        <taxon>Nematoda</taxon>
        <taxon>Chromadorea</taxon>
        <taxon>Rhabditida</taxon>
        <taxon>Rhabditina</taxon>
        <taxon>Rhabditomorpha</taxon>
        <taxon>Rhabditoidea</taxon>
        <taxon>Rhabditidae</taxon>
        <taxon>Peloderinae</taxon>
        <taxon>Caenorhabditis</taxon>
    </lineage>
</organism>
<dbReference type="Gene3D" id="3.40.50.300">
    <property type="entry name" value="P-loop containing nucleotide triphosphate hydrolases"/>
    <property type="match status" value="2"/>
</dbReference>
<dbReference type="AlphaFoldDB" id="G0MCY6"/>
<evidence type="ECO:0000313" key="6">
    <source>
        <dbReference type="EMBL" id="EGT49719.1"/>
    </source>
</evidence>
<evidence type="ECO:0000256" key="2">
    <source>
        <dbReference type="ARBA" id="ARBA00022801"/>
    </source>
</evidence>
<dbReference type="PANTHER" id="PTHR43788:SF16">
    <property type="entry name" value="HELICASE WITH ZINC FINGER 2"/>
    <property type="match status" value="1"/>
</dbReference>
<protein>
    <recommendedName>
        <fullName evidence="5">DNA2/NAM7 helicase-like C-terminal domain-containing protein</fullName>
    </recommendedName>
</protein>
<dbReference type="Proteomes" id="UP000008068">
    <property type="component" value="Unassembled WGS sequence"/>
</dbReference>
<sequence>MSEREQNVLSEYYVVPYKKKEKDEVLSEVQEELQRYTHNDAIKFAEQSLNYKVISFTKFPVLPKNDDYKIKPYRSFSGVFAYYRVVAEKPDRYILSACHANIHGYHRGDLRFLEVNNRTKSACSEQFSVIGKLYLGDIVAVGGLASLREFESLDSRDVSPESDPVWMATWIYVLTRDIRSKVTFSLLNPADQTAVVKDHNELMTINHSCLQADVLYYGDAFFPEKIRDFFTDDHHPDLRNRLINKCSKIHQPSNPYGTIFAVYTSKALSEIFDIGQTAFNKPSVYGNEASKIVESCVLMGYSAANALQYGRLDARDFPMRNTVRNGRILEFYIDNPFKNPTEGKWGAGNQIEIGGRTGKDSAVIETAIAEKRLLKISARLSRDVPKHIRFDKGLYIASQREPQDIKILRDGFYKELPDFSNGQRILQTLYGAGLILKRPVVGFSYSYESEQATIKLNPYQAEYVEMIKDPYNPIIIGSSPFGCGKSMTIVTAAMEMCRDAPSTKQLLVTQSNFASVNLVEIASKMKNGFRFIRFISEKNTKRVADDCLTDYDLPVMTKKVFTEWALGKYQVEGRRLEEKHYYNMLNLLLNENCVEPHELVGQAQVYYEGLRRSKYPNKFLIDQAFFRLYSPQVIMTTADSLHTLLSYNILPKNSISTIQIDEASQLPEHTFIGLLARFPNANYGLIGDIKQLPPFCETGLEGKLKDYGIGNTMERAVAGNLFPQAMLREVYRCHPRTTAVLSELFYDGKLVPGVLAKDRDRFMFGRSDFWPNPQSPFLVVNNPEKGKKMGTSCGNTHEKDLVMDLLKVLTADYNGYKLQESDIGIISFYKAQTSVLTDALRKKGVKCGTVDSFQGSEKEVIILCCTNETITDFMQDGNRLNVAMSRAKQATIIVGNLAGLKEAKYWKRIVGEAVKYGCVVTPDSSPNRKFFELNGLEHLYYHMGNMTLVDKI</sequence>
<dbReference type="HOGENOM" id="CLU_007448_0_0_1"/>
<evidence type="ECO:0000256" key="4">
    <source>
        <dbReference type="ARBA" id="ARBA00022840"/>
    </source>
</evidence>
<evidence type="ECO:0000256" key="3">
    <source>
        <dbReference type="ARBA" id="ARBA00022806"/>
    </source>
</evidence>
<dbReference type="PANTHER" id="PTHR43788">
    <property type="entry name" value="DNA2/NAM7 HELICASE FAMILY MEMBER"/>
    <property type="match status" value="1"/>
</dbReference>
<dbReference type="InterPro" id="IPR050534">
    <property type="entry name" value="Coronavir_polyprotein_1ab"/>
</dbReference>
<dbReference type="EMBL" id="GL379790">
    <property type="protein sequence ID" value="EGT49719.1"/>
    <property type="molecule type" value="Genomic_DNA"/>
</dbReference>
<dbReference type="InterPro" id="IPR041679">
    <property type="entry name" value="DNA2/NAM7-like_C"/>
</dbReference>
<gene>
    <name evidence="6" type="ORF">CAEBREN_11951</name>
</gene>
<dbReference type="GO" id="GO:0005524">
    <property type="term" value="F:ATP binding"/>
    <property type="evidence" value="ECO:0007669"/>
    <property type="project" value="UniProtKB-KW"/>
</dbReference>
<dbReference type="OrthoDB" id="5856787at2759"/>
<evidence type="ECO:0000259" key="5">
    <source>
        <dbReference type="Pfam" id="PF13087"/>
    </source>
</evidence>
<dbReference type="GO" id="GO:0043139">
    <property type="term" value="F:5'-3' DNA helicase activity"/>
    <property type="evidence" value="ECO:0007669"/>
    <property type="project" value="TreeGrafter"/>
</dbReference>
<dbReference type="SUPFAM" id="SSF52540">
    <property type="entry name" value="P-loop containing nucleoside triphosphate hydrolases"/>
    <property type="match status" value="1"/>
</dbReference>
<accession>G0MCY6</accession>
<keyword evidence="1" id="KW-0547">Nucleotide-binding</keyword>
<keyword evidence="7" id="KW-1185">Reference proteome</keyword>
<evidence type="ECO:0000313" key="7">
    <source>
        <dbReference type="Proteomes" id="UP000008068"/>
    </source>
</evidence>
<feature type="domain" description="DNA2/NAM7 helicase-like C-terminal" evidence="5">
    <location>
        <begin position="714"/>
        <end position="896"/>
    </location>
</feature>
<dbReference type="Pfam" id="PF13087">
    <property type="entry name" value="AAA_12"/>
    <property type="match status" value="1"/>
</dbReference>
<dbReference type="CDD" id="cd18808">
    <property type="entry name" value="SF1_C_Upf1"/>
    <property type="match status" value="1"/>
</dbReference>
<dbReference type="GO" id="GO:0016787">
    <property type="term" value="F:hydrolase activity"/>
    <property type="evidence" value="ECO:0007669"/>
    <property type="project" value="UniProtKB-KW"/>
</dbReference>
<name>G0MCY6_CAEBE</name>
<evidence type="ECO:0000256" key="1">
    <source>
        <dbReference type="ARBA" id="ARBA00022741"/>
    </source>
</evidence>